<protein>
    <recommendedName>
        <fullName evidence="6">Secreted protein</fullName>
    </recommendedName>
</protein>
<evidence type="ECO:0000256" key="1">
    <source>
        <dbReference type="SAM" id="MobiDB-lite"/>
    </source>
</evidence>
<feature type="chain" id="PRO_5040304426" description="Secreted protein" evidence="3">
    <location>
        <begin position="18"/>
        <end position="262"/>
    </location>
</feature>
<reference evidence="4" key="1">
    <citation type="submission" date="2020-11" db="EMBL/GenBank/DDBJ databases">
        <authorList>
            <consortium name="DOE Joint Genome Institute"/>
            <person name="Ahrendt S."/>
            <person name="Riley R."/>
            <person name="Andreopoulos W."/>
            <person name="Labutti K."/>
            <person name="Pangilinan J."/>
            <person name="Ruiz-Duenas F.J."/>
            <person name="Barrasa J.M."/>
            <person name="Sanchez-Garcia M."/>
            <person name="Camarero S."/>
            <person name="Miyauchi S."/>
            <person name="Serrano A."/>
            <person name="Linde D."/>
            <person name="Babiker R."/>
            <person name="Drula E."/>
            <person name="Ayuso-Fernandez I."/>
            <person name="Pacheco R."/>
            <person name="Padilla G."/>
            <person name="Ferreira P."/>
            <person name="Barriuso J."/>
            <person name="Kellner H."/>
            <person name="Castanera R."/>
            <person name="Alfaro M."/>
            <person name="Ramirez L."/>
            <person name="Pisabarro A.G."/>
            <person name="Kuo A."/>
            <person name="Tritt A."/>
            <person name="Lipzen A."/>
            <person name="He G."/>
            <person name="Yan M."/>
            <person name="Ng V."/>
            <person name="Cullen D."/>
            <person name="Martin F."/>
            <person name="Rosso M.-N."/>
            <person name="Henrissat B."/>
            <person name="Hibbett D."/>
            <person name="Martinez A.T."/>
            <person name="Grigoriev I.V."/>
        </authorList>
    </citation>
    <scope>NUCLEOTIDE SEQUENCE</scope>
    <source>
        <strain evidence="4">MF-IS2</strain>
    </source>
</reference>
<dbReference type="AlphaFoldDB" id="A0A9P6C5W3"/>
<proteinExistence type="predicted"/>
<evidence type="ECO:0000313" key="5">
    <source>
        <dbReference type="Proteomes" id="UP000807342"/>
    </source>
</evidence>
<feature type="transmembrane region" description="Helical" evidence="2">
    <location>
        <begin position="242"/>
        <end position="261"/>
    </location>
</feature>
<evidence type="ECO:0000256" key="2">
    <source>
        <dbReference type="SAM" id="Phobius"/>
    </source>
</evidence>
<feature type="compositionally biased region" description="Low complexity" evidence="1">
    <location>
        <begin position="217"/>
        <end position="232"/>
    </location>
</feature>
<dbReference type="EMBL" id="MU151066">
    <property type="protein sequence ID" value="KAF9452917.1"/>
    <property type="molecule type" value="Genomic_DNA"/>
</dbReference>
<feature type="region of interest" description="Disordered" evidence="1">
    <location>
        <begin position="213"/>
        <end position="235"/>
    </location>
</feature>
<accession>A0A9P6C5W3</accession>
<name>A0A9P6C5W3_9AGAR</name>
<keyword evidence="2" id="KW-0472">Membrane</keyword>
<evidence type="ECO:0000313" key="4">
    <source>
        <dbReference type="EMBL" id="KAF9452917.1"/>
    </source>
</evidence>
<keyword evidence="5" id="KW-1185">Reference proteome</keyword>
<keyword evidence="2" id="KW-0812">Transmembrane</keyword>
<dbReference type="Proteomes" id="UP000807342">
    <property type="component" value="Unassembled WGS sequence"/>
</dbReference>
<sequence length="262" mass="26388">MLRGAVTIVALAGLASAQVSGISSQCTGALASIVTNTDANACLSPQSFLPLATSTNTSVVGPINDWATNVCSAAPCSNQTLATVVSQIVAGCQNEISGGTSNEDPTTLANSITPLVQQYYPTVRKVVCLKDGNTNCLTETLTSIENTTGPLTISSLLSMIMGGPQTLQNVPSNVTCSNCIKAAYNIINTDIPTLVSDAAPALQSQCGASFTDGNTPSSISQSASDAAASGSSNTQNSGATTILMSGFVVSALTLISSAVILL</sequence>
<evidence type="ECO:0000256" key="3">
    <source>
        <dbReference type="SAM" id="SignalP"/>
    </source>
</evidence>
<dbReference type="OrthoDB" id="2536450at2759"/>
<gene>
    <name evidence="4" type="ORF">P691DRAFT_695906</name>
</gene>
<evidence type="ECO:0008006" key="6">
    <source>
        <dbReference type="Google" id="ProtNLM"/>
    </source>
</evidence>
<dbReference type="PANTHER" id="PTHR34862">
    <property type="entry name" value="SPARK DOMAIN-CONTAINING PROTEIN"/>
    <property type="match status" value="1"/>
</dbReference>
<keyword evidence="2" id="KW-1133">Transmembrane helix</keyword>
<keyword evidence="3" id="KW-0732">Signal</keyword>
<feature type="signal peptide" evidence="3">
    <location>
        <begin position="1"/>
        <end position="17"/>
    </location>
</feature>
<comment type="caution">
    <text evidence="4">The sequence shown here is derived from an EMBL/GenBank/DDBJ whole genome shotgun (WGS) entry which is preliminary data.</text>
</comment>
<dbReference type="PANTHER" id="PTHR34862:SF1">
    <property type="entry name" value="SPARK DOMAIN-CONTAINING PROTEIN"/>
    <property type="match status" value="1"/>
</dbReference>
<organism evidence="4 5">
    <name type="scientific">Macrolepiota fuliginosa MF-IS2</name>
    <dbReference type="NCBI Taxonomy" id="1400762"/>
    <lineage>
        <taxon>Eukaryota</taxon>
        <taxon>Fungi</taxon>
        <taxon>Dikarya</taxon>
        <taxon>Basidiomycota</taxon>
        <taxon>Agaricomycotina</taxon>
        <taxon>Agaricomycetes</taxon>
        <taxon>Agaricomycetidae</taxon>
        <taxon>Agaricales</taxon>
        <taxon>Agaricineae</taxon>
        <taxon>Agaricaceae</taxon>
        <taxon>Macrolepiota</taxon>
    </lineage>
</organism>